<feature type="compositionally biased region" description="Basic residues" evidence="1">
    <location>
        <begin position="251"/>
        <end position="272"/>
    </location>
</feature>
<sequence length="336" mass="36821">MPPNSDPVPRLKPDPSVGVRDLMKPVMGFLKEKSEKDLLTLLEPSSEVSWKTRPLPVWLCNVAPLLQNLLKVDAKCIFPAKKLAEALAKIQKDHYRINFTRMKDDQFIDKACLYIRVAAAQLRELATKPDQYQRTMRKASIVEKQVLDDLIEKISLGGDPGEGSLEQGEVLLPHPAEEPKEKAAKPKQKPELSIFTRILSKKPSTPEKMTQAAEASSSQAKSGKPSCVALVPWVAEASSKKPTQQSSERKAKAKAGTKKVKKGAAKAAKKTAKASSSAPKAKPKCSFRHRATSAANHKARKLAEKMGLTPNSAKAQGREAAREVSRQINLGILLEE</sequence>
<comment type="caution">
    <text evidence="2">The sequence shown here is derived from an EMBL/GenBank/DDBJ whole genome shotgun (WGS) entry which is preliminary data.</text>
</comment>
<feature type="compositionally biased region" description="Low complexity" evidence="1">
    <location>
        <begin position="211"/>
        <end position="222"/>
    </location>
</feature>
<proteinExistence type="predicted"/>
<gene>
    <name evidence="2" type="ORF">SCF082_LOCUS22466</name>
</gene>
<accession>A0ABP0LG14</accession>
<name>A0ABP0LG14_9DINO</name>
<reference evidence="2 3" key="1">
    <citation type="submission" date="2024-02" db="EMBL/GenBank/DDBJ databases">
        <authorList>
            <person name="Chen Y."/>
            <person name="Shah S."/>
            <person name="Dougan E. K."/>
            <person name="Thang M."/>
            <person name="Chan C."/>
        </authorList>
    </citation>
    <scope>NUCLEOTIDE SEQUENCE [LARGE SCALE GENOMIC DNA]</scope>
</reference>
<evidence type="ECO:0000313" key="3">
    <source>
        <dbReference type="Proteomes" id="UP001642464"/>
    </source>
</evidence>
<feature type="compositionally biased region" description="Basic and acidic residues" evidence="1">
    <location>
        <begin position="176"/>
        <end position="190"/>
    </location>
</feature>
<organism evidence="2 3">
    <name type="scientific">Durusdinium trenchii</name>
    <dbReference type="NCBI Taxonomy" id="1381693"/>
    <lineage>
        <taxon>Eukaryota</taxon>
        <taxon>Sar</taxon>
        <taxon>Alveolata</taxon>
        <taxon>Dinophyceae</taxon>
        <taxon>Suessiales</taxon>
        <taxon>Symbiodiniaceae</taxon>
        <taxon>Durusdinium</taxon>
    </lineage>
</organism>
<evidence type="ECO:0000256" key="1">
    <source>
        <dbReference type="SAM" id="MobiDB-lite"/>
    </source>
</evidence>
<dbReference type="EMBL" id="CAXAMM010016114">
    <property type="protein sequence ID" value="CAK9038113.1"/>
    <property type="molecule type" value="Genomic_DNA"/>
</dbReference>
<dbReference type="Proteomes" id="UP001642464">
    <property type="component" value="Unassembled WGS sequence"/>
</dbReference>
<feature type="compositionally biased region" description="Basic residues" evidence="1">
    <location>
        <begin position="281"/>
        <end position="291"/>
    </location>
</feature>
<keyword evidence="3" id="KW-1185">Reference proteome</keyword>
<evidence type="ECO:0000313" key="2">
    <source>
        <dbReference type="EMBL" id="CAK9038113.1"/>
    </source>
</evidence>
<feature type="region of interest" description="Disordered" evidence="1">
    <location>
        <begin position="176"/>
        <end position="320"/>
    </location>
</feature>
<protein>
    <submittedName>
        <fullName evidence="2">Uncharacterized protein</fullName>
    </submittedName>
</protein>